<keyword evidence="1" id="KW-0472">Membrane</keyword>
<sequence length="52" mass="5659">MTRFIIGLLLVFGAVGGMDVESAPIVQCVAVALVGLSLMWWAIPAVNREEKW</sequence>
<name>A0A382U5I4_9ZZZZ</name>
<keyword evidence="1" id="KW-0812">Transmembrane</keyword>
<evidence type="ECO:0000313" key="2">
    <source>
        <dbReference type="EMBL" id="SVD29503.1"/>
    </source>
</evidence>
<dbReference type="AlphaFoldDB" id="A0A382U5I4"/>
<reference evidence="2" key="1">
    <citation type="submission" date="2018-05" db="EMBL/GenBank/DDBJ databases">
        <authorList>
            <person name="Lanie J.A."/>
            <person name="Ng W.-L."/>
            <person name="Kazmierczak K.M."/>
            <person name="Andrzejewski T.M."/>
            <person name="Davidsen T.M."/>
            <person name="Wayne K.J."/>
            <person name="Tettelin H."/>
            <person name="Glass J.I."/>
            <person name="Rusch D."/>
            <person name="Podicherti R."/>
            <person name="Tsui H.-C.T."/>
            <person name="Winkler M.E."/>
        </authorList>
    </citation>
    <scope>NUCLEOTIDE SEQUENCE</scope>
</reference>
<accession>A0A382U5I4</accession>
<proteinExistence type="predicted"/>
<feature type="transmembrane region" description="Helical" evidence="1">
    <location>
        <begin position="23"/>
        <end position="43"/>
    </location>
</feature>
<evidence type="ECO:0000256" key="1">
    <source>
        <dbReference type="SAM" id="Phobius"/>
    </source>
</evidence>
<gene>
    <name evidence="2" type="ORF">METZ01_LOCUS382357</name>
</gene>
<protein>
    <submittedName>
        <fullName evidence="2">Uncharacterized protein</fullName>
    </submittedName>
</protein>
<keyword evidence="1" id="KW-1133">Transmembrane helix</keyword>
<organism evidence="2">
    <name type="scientific">marine metagenome</name>
    <dbReference type="NCBI Taxonomy" id="408172"/>
    <lineage>
        <taxon>unclassified sequences</taxon>
        <taxon>metagenomes</taxon>
        <taxon>ecological metagenomes</taxon>
    </lineage>
</organism>
<dbReference type="EMBL" id="UINC01141642">
    <property type="protein sequence ID" value="SVD29503.1"/>
    <property type="molecule type" value="Genomic_DNA"/>
</dbReference>